<dbReference type="eggNOG" id="COG3553">
    <property type="taxonomic scope" value="Bacteria"/>
</dbReference>
<dbReference type="HOGENOM" id="CLU_127482_0_1_11"/>
<keyword evidence="2" id="KW-1185">Reference proteome</keyword>
<gene>
    <name evidence="1" type="ORF">H924_05130</name>
</gene>
<sequence length="126" mass="13607">MIVSSTARVSLDRPGRYAKQLTSHLGEKLTTTWDSEASRGSIVLKGHGADSEDQALAFDGAASCDLVAGDGVLLLHIEAPEDLVERFESVIGRHLVGFGRRIDMRIAFRRGDGSQGLVFESEHVAD</sequence>
<dbReference type="KEGG" id="ccn:H924_05130"/>
<dbReference type="RefSeq" id="WP_015650905.1">
    <property type="nucleotide sequence ID" value="NC_020506.1"/>
</dbReference>
<organism evidence="1 2">
    <name type="scientific">Corynebacterium callunae DSM 20147</name>
    <dbReference type="NCBI Taxonomy" id="1121353"/>
    <lineage>
        <taxon>Bacteria</taxon>
        <taxon>Bacillati</taxon>
        <taxon>Actinomycetota</taxon>
        <taxon>Actinomycetes</taxon>
        <taxon>Mycobacteriales</taxon>
        <taxon>Corynebacteriaceae</taxon>
        <taxon>Corynebacterium</taxon>
    </lineage>
</organism>
<dbReference type="PATRIC" id="fig|1121353.3.peg.1051"/>
<name>M1UTI2_9CORY</name>
<evidence type="ECO:0008006" key="3">
    <source>
        <dbReference type="Google" id="ProtNLM"/>
    </source>
</evidence>
<dbReference type="Proteomes" id="UP000011760">
    <property type="component" value="Chromosome"/>
</dbReference>
<accession>M1UTI2</accession>
<dbReference type="Pfam" id="PF09981">
    <property type="entry name" value="DUF2218"/>
    <property type="match status" value="1"/>
</dbReference>
<evidence type="ECO:0000313" key="2">
    <source>
        <dbReference type="Proteomes" id="UP000011760"/>
    </source>
</evidence>
<dbReference type="InterPro" id="IPR014543">
    <property type="entry name" value="UCP028291"/>
</dbReference>
<dbReference type="STRING" id="1121353.H924_05130"/>
<proteinExistence type="predicted"/>
<dbReference type="EMBL" id="CP004354">
    <property type="protein sequence ID" value="AGG66472.1"/>
    <property type="molecule type" value="Genomic_DNA"/>
</dbReference>
<dbReference type="OrthoDB" id="9806511at2"/>
<dbReference type="Gene3D" id="3.30.310.50">
    <property type="entry name" value="Alpha-D-phosphohexomutase, C-terminal domain"/>
    <property type="match status" value="1"/>
</dbReference>
<reference evidence="1 2" key="1">
    <citation type="submission" date="2013-02" db="EMBL/GenBank/DDBJ databases">
        <title>The complete genome sequence of Corynebacterium callunae DSM 20147.</title>
        <authorList>
            <person name="Ruckert C."/>
            <person name="Albersmeier A."/>
            <person name="Kalinowski J."/>
        </authorList>
    </citation>
    <scope>NUCLEOTIDE SEQUENCE [LARGE SCALE GENOMIC DNA]</scope>
    <source>
        <strain evidence="1 2">DSM 20147</strain>
    </source>
</reference>
<evidence type="ECO:0000313" key="1">
    <source>
        <dbReference type="EMBL" id="AGG66472.1"/>
    </source>
</evidence>
<protein>
    <recommendedName>
        <fullName evidence="3">DUF2218 domain-containing protein</fullName>
    </recommendedName>
</protein>
<dbReference type="AlphaFoldDB" id="M1UTI2"/>